<reference evidence="6" key="3">
    <citation type="submission" date="2021-02" db="UniProtKB">
        <authorList>
            <consortium name="EnsemblMetazoa"/>
        </authorList>
    </citation>
    <scope>IDENTIFICATION</scope>
    <source>
        <strain evidence="6">USDA</strain>
    </source>
</reference>
<feature type="transmembrane region" description="Helical" evidence="3">
    <location>
        <begin position="262"/>
        <end position="286"/>
    </location>
</feature>
<dbReference type="Proteomes" id="UP000009046">
    <property type="component" value="Unassembled WGS sequence"/>
</dbReference>
<protein>
    <recommendedName>
        <fullName evidence="4">Cystatin domain-containing protein</fullName>
    </recommendedName>
</protein>
<dbReference type="EMBL" id="AAZO01001342">
    <property type="status" value="NOT_ANNOTATED_CDS"/>
    <property type="molecule type" value="Genomic_DNA"/>
</dbReference>
<dbReference type="Pfam" id="PF00031">
    <property type="entry name" value="Cystatin"/>
    <property type="match status" value="1"/>
</dbReference>
<evidence type="ECO:0000256" key="3">
    <source>
        <dbReference type="SAM" id="Phobius"/>
    </source>
</evidence>
<reference evidence="5" key="1">
    <citation type="submission" date="2007-04" db="EMBL/GenBank/DDBJ databases">
        <title>Annotation of Pediculus humanus corporis strain USDA.</title>
        <authorList>
            <person name="Kirkness E."/>
            <person name="Hannick L."/>
            <person name="Hass B."/>
            <person name="Bruggner R."/>
            <person name="Lawson D."/>
            <person name="Bidwell S."/>
            <person name="Joardar V."/>
            <person name="Caler E."/>
            <person name="Walenz B."/>
            <person name="Inman J."/>
            <person name="Schobel S."/>
            <person name="Galinsky K."/>
            <person name="Amedeo P."/>
            <person name="Strausberg R."/>
        </authorList>
    </citation>
    <scope>NUCLEOTIDE SEQUENCE</scope>
    <source>
        <strain evidence="5">USDA</strain>
    </source>
</reference>
<feature type="region of interest" description="Disordered" evidence="2">
    <location>
        <begin position="404"/>
        <end position="429"/>
    </location>
</feature>
<evidence type="ECO:0000256" key="1">
    <source>
        <dbReference type="ARBA" id="ARBA00007367"/>
    </source>
</evidence>
<dbReference type="Gene3D" id="3.10.450.10">
    <property type="match status" value="1"/>
</dbReference>
<name>E0VDE8_PEDHC</name>
<evidence type="ECO:0000313" key="5">
    <source>
        <dbReference type="EMBL" id="EEB11404.1"/>
    </source>
</evidence>
<comment type="similarity">
    <text evidence="1">Belongs to the monovalent cation:proton antiporter 1 (CPA1) transporter (TC 2.A.36) family.</text>
</comment>
<dbReference type="GO" id="GO:0098662">
    <property type="term" value="P:inorganic cation transmembrane transport"/>
    <property type="evidence" value="ECO:0007669"/>
    <property type="project" value="TreeGrafter"/>
</dbReference>
<dbReference type="InParanoid" id="E0VDE8"/>
<evidence type="ECO:0000313" key="6">
    <source>
        <dbReference type="EnsemblMetazoa" id="PHUM113300-PA"/>
    </source>
</evidence>
<keyword evidence="3" id="KW-0472">Membrane</keyword>
<feature type="transmembrane region" description="Helical" evidence="3">
    <location>
        <begin position="187"/>
        <end position="210"/>
    </location>
</feature>
<feature type="transmembrane region" description="Helical" evidence="3">
    <location>
        <begin position="307"/>
        <end position="334"/>
    </location>
</feature>
<dbReference type="SUPFAM" id="SSF54403">
    <property type="entry name" value="Cystatin/monellin"/>
    <property type="match status" value="1"/>
</dbReference>
<dbReference type="OrthoDB" id="6357437at2759"/>
<dbReference type="InterPro" id="IPR051843">
    <property type="entry name" value="CPA1_transporter"/>
</dbReference>
<dbReference type="InterPro" id="IPR046350">
    <property type="entry name" value="Cystatin_sf"/>
</dbReference>
<dbReference type="EMBL" id="DS235075">
    <property type="protein sequence ID" value="EEB11404.1"/>
    <property type="molecule type" value="Genomic_DNA"/>
</dbReference>
<dbReference type="KEGG" id="phu:Phum_PHUM113300"/>
<keyword evidence="3" id="KW-1133">Transmembrane helix</keyword>
<dbReference type="CTD" id="8238285"/>
<evidence type="ECO:0000256" key="2">
    <source>
        <dbReference type="SAM" id="MobiDB-lite"/>
    </source>
</evidence>
<dbReference type="CDD" id="cd00042">
    <property type="entry name" value="CY"/>
    <property type="match status" value="1"/>
</dbReference>
<dbReference type="VEuPathDB" id="VectorBase:PHUM113300"/>
<organism>
    <name type="scientific">Pediculus humanus subsp. corporis</name>
    <name type="common">Body louse</name>
    <dbReference type="NCBI Taxonomy" id="121224"/>
    <lineage>
        <taxon>Eukaryota</taxon>
        <taxon>Metazoa</taxon>
        <taxon>Ecdysozoa</taxon>
        <taxon>Arthropoda</taxon>
        <taxon>Hexapoda</taxon>
        <taxon>Insecta</taxon>
        <taxon>Pterygota</taxon>
        <taxon>Neoptera</taxon>
        <taxon>Paraneoptera</taxon>
        <taxon>Psocodea</taxon>
        <taxon>Troctomorpha</taxon>
        <taxon>Phthiraptera</taxon>
        <taxon>Anoplura</taxon>
        <taxon>Pediculidae</taxon>
        <taxon>Pediculus</taxon>
    </lineage>
</organism>
<dbReference type="PANTHER" id="PTHR31102">
    <property type="match status" value="1"/>
</dbReference>
<dbReference type="EMBL" id="AAZO01001341">
    <property type="status" value="NOT_ANNOTATED_CDS"/>
    <property type="molecule type" value="Genomic_DNA"/>
</dbReference>
<keyword evidence="7" id="KW-1185">Reference proteome</keyword>
<dbReference type="AlphaFoldDB" id="E0VDE8"/>
<evidence type="ECO:0000259" key="4">
    <source>
        <dbReference type="SMART" id="SM00043"/>
    </source>
</evidence>
<reference evidence="5" key="2">
    <citation type="submission" date="2007-04" db="EMBL/GenBank/DDBJ databases">
        <title>The genome of the human body louse.</title>
        <authorList>
            <consortium name="The Human Body Louse Genome Consortium"/>
            <person name="Kirkness E."/>
            <person name="Walenz B."/>
            <person name="Hass B."/>
            <person name="Bruggner R."/>
            <person name="Strausberg R."/>
        </authorList>
    </citation>
    <scope>NUCLEOTIDE SEQUENCE</scope>
    <source>
        <strain evidence="5">USDA</strain>
    </source>
</reference>
<dbReference type="RefSeq" id="XP_002424142.1">
    <property type="nucleotide sequence ID" value="XM_002424097.1"/>
</dbReference>
<dbReference type="HOGENOM" id="CLU_639859_0_0_1"/>
<dbReference type="EnsemblMetazoa" id="PHUM113300-RA">
    <property type="protein sequence ID" value="PHUM113300-PA"/>
    <property type="gene ID" value="PHUM113300"/>
</dbReference>
<dbReference type="GO" id="GO:0004869">
    <property type="term" value="F:cysteine-type endopeptidase inhibitor activity"/>
    <property type="evidence" value="ECO:0007669"/>
    <property type="project" value="InterPro"/>
</dbReference>
<accession>E0VDE8</accession>
<evidence type="ECO:0000313" key="7">
    <source>
        <dbReference type="Proteomes" id="UP000009046"/>
    </source>
</evidence>
<sequence length="429" mass="48140">MLEHGINGLPGGEKETDVNNPTVLSAIKSTMVKLNENLSSGENEKKFVETLKATVQVVSGTLTRVLLRINQGEETHYCYSKVWEQLWLNKTEVLAHHCGKTIEDVKVKSTEGESPVFKKDILLTVDPTSSTVSPDRWQYGNQSNFENKSDVFELWKWCHVFCKPCRWFDSIDYEYKICRFSYVAGHFLVFAGLPPMLGHLLVGIICGNLPTNWFPSFDPNELRVIIVNLESILPIISLATMNNIVDNTSKTQGLGEGKQISTILNAASGVNVIISVIFYIITLSYMHPDGFTTDLFKWKAKIATSEWIVVLNVLEQTFVGTVIGCISGLLISFFPDKHNALLPYGVEFNEVYIYDSAHTYVQDLKTVKQTVVLAILITTPIVNYVLLAMSHKFLSSMNYSRSREPRFEPPEGETQQVGKSIPTVPEEAS</sequence>
<feature type="transmembrane region" description="Helical" evidence="3">
    <location>
        <begin position="222"/>
        <end position="242"/>
    </location>
</feature>
<feature type="transmembrane region" description="Helical" evidence="3">
    <location>
        <begin position="371"/>
        <end position="394"/>
    </location>
</feature>
<dbReference type="InterPro" id="IPR000010">
    <property type="entry name" value="Cystatin_dom"/>
</dbReference>
<gene>
    <name evidence="6" type="primary">8238285</name>
    <name evidence="5" type="ORF">Phum_PHUM113300</name>
</gene>
<dbReference type="GeneID" id="8238285"/>
<keyword evidence="3" id="KW-0812">Transmembrane</keyword>
<feature type="domain" description="Cystatin" evidence="4">
    <location>
        <begin position="8"/>
        <end position="99"/>
    </location>
</feature>
<dbReference type="SMART" id="SM00043">
    <property type="entry name" value="CY"/>
    <property type="match status" value="1"/>
</dbReference>
<dbReference type="PANTHER" id="PTHR31102:SF1">
    <property type="entry name" value="CATION_H+ EXCHANGER DOMAIN-CONTAINING PROTEIN"/>
    <property type="match status" value="1"/>
</dbReference>
<proteinExistence type="inferred from homology"/>